<reference evidence="1 2" key="1">
    <citation type="submission" date="2019-03" db="EMBL/GenBank/DDBJ databases">
        <title>Genomic Encyclopedia of Archaeal and Bacterial Type Strains, Phase II (KMG-II): from individual species to whole genera.</title>
        <authorList>
            <person name="Goeker M."/>
        </authorList>
    </citation>
    <scope>NUCLEOTIDE SEQUENCE [LARGE SCALE GENOMIC DNA]</scope>
    <source>
        <strain evidence="1 2">DSM 28323</strain>
    </source>
</reference>
<dbReference type="InterPro" id="IPR026444">
    <property type="entry name" value="Secre_tail"/>
</dbReference>
<sequence length="631" mass="71988">MKNIKLIFVISLISFFSFQTLETVAQDFYKVRIGWSNYKHVKPVNIINDNSNYYGDMNSDTRFVAYQTETPTEYSPEVEIGVLKIDVSTNTTLYNVLFSFDQNQVYYSSVVDMEVFFDKLYVLISINFSDVLLVTLNKVNGSILKKEYVKINNQQLYSYFVPTDLQISIFSQSSSTPLIGILGEYKYPNSPNGSSGFSNLCLLYKYGADNTFTEVKFYNPNRWGYYHKGGKIIHLDANGASIISNDVWGGVGLTFDYNFNTQVVSSAKNYSINNIPFLFFSQATIDGIIQFYGQLSYSSTGTDYLPGQSNDVFVITPATGVNPTTLVTYNNPNFLAFKGDDHANGRDALYVNSSVLFGGYLIKSDQNISPYYGVVKIDYSTSDPNNYITGKAYQLSTKVRDFYYDPNTGVYHGFEDLYHSLTHNNGYYNSTINPGAVFERRYMYYPWTGLNYFYYANSLNSHSCNESFSFNRTFDKSLIISDDQILVEHVQTKILDEINLSDQLISSFPHTLVCEEIPTNIDGRVNNVFNKKFPATLSKTKLVDDTQLSEKEDIKIFPNPINANNEITFLSPTLMKHIEIYDMFKRKIYEKRNVNSKQVRIQIGVVMSSGTYFALVHDQSGRISVRKILKR</sequence>
<protein>
    <submittedName>
        <fullName evidence="1">Putative secreted protein (Por secretion system target)</fullName>
    </submittedName>
</protein>
<accession>A0A4R6IN85</accession>
<name>A0A4R6IN85_9BACT</name>
<organism evidence="1 2">
    <name type="scientific">Sediminibacterium goheungense</name>
    <dbReference type="NCBI Taxonomy" id="1086393"/>
    <lineage>
        <taxon>Bacteria</taxon>
        <taxon>Pseudomonadati</taxon>
        <taxon>Bacteroidota</taxon>
        <taxon>Chitinophagia</taxon>
        <taxon>Chitinophagales</taxon>
        <taxon>Chitinophagaceae</taxon>
        <taxon>Sediminibacterium</taxon>
    </lineage>
</organism>
<dbReference type="OrthoDB" id="1243990at2"/>
<dbReference type="AlphaFoldDB" id="A0A4R6IN85"/>
<keyword evidence="2" id="KW-1185">Reference proteome</keyword>
<dbReference type="EMBL" id="SNWP01000015">
    <property type="protein sequence ID" value="TDO23662.1"/>
    <property type="molecule type" value="Genomic_DNA"/>
</dbReference>
<comment type="caution">
    <text evidence="1">The sequence shown here is derived from an EMBL/GenBank/DDBJ whole genome shotgun (WGS) entry which is preliminary data.</text>
</comment>
<evidence type="ECO:0000313" key="1">
    <source>
        <dbReference type="EMBL" id="TDO23662.1"/>
    </source>
</evidence>
<gene>
    <name evidence="1" type="ORF">BC659_3276</name>
</gene>
<dbReference type="NCBIfam" id="TIGR04183">
    <property type="entry name" value="Por_Secre_tail"/>
    <property type="match status" value="1"/>
</dbReference>
<proteinExistence type="predicted"/>
<evidence type="ECO:0000313" key="2">
    <source>
        <dbReference type="Proteomes" id="UP000295741"/>
    </source>
</evidence>
<dbReference type="RefSeq" id="WP_133475833.1">
    <property type="nucleotide sequence ID" value="NZ_SNWP01000015.1"/>
</dbReference>
<dbReference type="Proteomes" id="UP000295741">
    <property type="component" value="Unassembled WGS sequence"/>
</dbReference>